<proteinExistence type="predicted"/>
<dbReference type="GO" id="GO:0003676">
    <property type="term" value="F:nucleic acid binding"/>
    <property type="evidence" value="ECO:0007669"/>
    <property type="project" value="InterPro"/>
</dbReference>
<dbReference type="EMBL" id="BKCJ010008539">
    <property type="protein sequence ID" value="GEU82737.1"/>
    <property type="molecule type" value="Genomic_DNA"/>
</dbReference>
<dbReference type="GO" id="GO:0015074">
    <property type="term" value="P:DNA integration"/>
    <property type="evidence" value="ECO:0007669"/>
    <property type="project" value="InterPro"/>
</dbReference>
<dbReference type="SUPFAM" id="SSF50630">
    <property type="entry name" value="Acid proteases"/>
    <property type="match status" value="1"/>
</dbReference>
<keyword evidence="3" id="KW-0695">RNA-directed DNA polymerase</keyword>
<dbReference type="InterPro" id="IPR043128">
    <property type="entry name" value="Rev_trsase/Diguanyl_cyclase"/>
</dbReference>
<feature type="compositionally biased region" description="Basic residues" evidence="1">
    <location>
        <begin position="16"/>
        <end position="25"/>
    </location>
</feature>
<dbReference type="InterPro" id="IPR012337">
    <property type="entry name" value="RNaseH-like_sf"/>
</dbReference>
<dbReference type="PANTHER" id="PTHR33067:SF35">
    <property type="entry name" value="ASPARTIC PEPTIDASE DDI1-TYPE DOMAIN-CONTAINING PROTEIN"/>
    <property type="match status" value="1"/>
</dbReference>
<dbReference type="InterPro" id="IPR036397">
    <property type="entry name" value="RNaseH_sf"/>
</dbReference>
<evidence type="ECO:0000259" key="2">
    <source>
        <dbReference type="PROSITE" id="PS50994"/>
    </source>
</evidence>
<dbReference type="CDD" id="cd00303">
    <property type="entry name" value="retropepsin_like"/>
    <property type="match status" value="1"/>
</dbReference>
<organism evidence="3">
    <name type="scientific">Tanacetum cinerariifolium</name>
    <name type="common">Dalmatian daisy</name>
    <name type="synonym">Chrysanthemum cinerariifolium</name>
    <dbReference type="NCBI Taxonomy" id="118510"/>
    <lineage>
        <taxon>Eukaryota</taxon>
        <taxon>Viridiplantae</taxon>
        <taxon>Streptophyta</taxon>
        <taxon>Embryophyta</taxon>
        <taxon>Tracheophyta</taxon>
        <taxon>Spermatophyta</taxon>
        <taxon>Magnoliopsida</taxon>
        <taxon>eudicotyledons</taxon>
        <taxon>Gunneridae</taxon>
        <taxon>Pentapetalae</taxon>
        <taxon>asterids</taxon>
        <taxon>campanulids</taxon>
        <taxon>Asterales</taxon>
        <taxon>Asteraceae</taxon>
        <taxon>Asteroideae</taxon>
        <taxon>Anthemideae</taxon>
        <taxon>Anthemidinae</taxon>
        <taxon>Tanacetum</taxon>
    </lineage>
</organism>
<comment type="caution">
    <text evidence="3">The sequence shown here is derived from an EMBL/GenBank/DDBJ whole genome shotgun (WGS) entry which is preliminary data.</text>
</comment>
<dbReference type="Gene3D" id="3.30.420.10">
    <property type="entry name" value="Ribonuclease H-like superfamily/Ribonuclease H"/>
    <property type="match status" value="1"/>
</dbReference>
<evidence type="ECO:0000256" key="1">
    <source>
        <dbReference type="SAM" id="MobiDB-lite"/>
    </source>
</evidence>
<dbReference type="Pfam" id="PF03732">
    <property type="entry name" value="Retrotrans_gag"/>
    <property type="match status" value="1"/>
</dbReference>
<dbReference type="InterPro" id="IPR001584">
    <property type="entry name" value="Integrase_cat-core"/>
</dbReference>
<evidence type="ECO:0000313" key="3">
    <source>
        <dbReference type="EMBL" id="GEU82737.1"/>
    </source>
</evidence>
<dbReference type="GO" id="GO:0003964">
    <property type="term" value="F:RNA-directed DNA polymerase activity"/>
    <property type="evidence" value="ECO:0007669"/>
    <property type="project" value="UniProtKB-KW"/>
</dbReference>
<gene>
    <name evidence="3" type="ORF">Tci_054715</name>
</gene>
<dbReference type="InterPro" id="IPR021109">
    <property type="entry name" value="Peptidase_aspartic_dom_sf"/>
</dbReference>
<name>A0A6L2NB66_TANCI</name>
<dbReference type="PANTHER" id="PTHR33067">
    <property type="entry name" value="RNA-DIRECTED DNA POLYMERASE-RELATED"/>
    <property type="match status" value="1"/>
</dbReference>
<reference evidence="3" key="1">
    <citation type="journal article" date="2019" name="Sci. Rep.">
        <title>Draft genome of Tanacetum cinerariifolium, the natural source of mosquito coil.</title>
        <authorList>
            <person name="Yamashiro T."/>
            <person name="Shiraishi A."/>
            <person name="Satake H."/>
            <person name="Nakayama K."/>
        </authorList>
    </citation>
    <scope>NUCLEOTIDE SEQUENCE</scope>
</reference>
<feature type="domain" description="Integrase catalytic" evidence="2">
    <location>
        <begin position="961"/>
        <end position="1019"/>
    </location>
</feature>
<dbReference type="Pfam" id="PF17921">
    <property type="entry name" value="Integrase_H2C2"/>
    <property type="match status" value="1"/>
</dbReference>
<dbReference type="InterPro" id="IPR005162">
    <property type="entry name" value="Retrotrans_gag_dom"/>
</dbReference>
<sequence length="1019" mass="116094">MRTRSSGPVVKPSTTQRKRRIRKRPQQQVDPVIEDKSVITMADTRTMEELPQAPSEGYGDAIVIPAILTNNFELKHSLLNLVTSKQFCGLDREDPHAHISRIGLEKEPPRSIATCKDLVSKFINQFFPPSKTTNLRNEITNFQQRFDESFWEAWELFKDLFRACPHHGFIKLHQIDTFYNSLTSNDQDSLNAAAGGNLLTKTPREALTLIKTAVNYNQGNIGYRFDHPIFHQFKTIKTEEIIIKRIRLTINNMKTKLRNEFQTTMLQQNNRLENMLSNYFHANKPSGSGTLSSNTITNPKGDLKAITTRSGVSYDGPPIPPLFSPPSKVVEKEPENLLSNKEKLFELANTQVNENFLAVILKKLLEKLGDPGKFLIPCNFPEIVKCLALADLGASINLMPLSIWKKLSLPELTPTQMILELVDRSTTIPTGIAEDVFIKVGKFHFPADFVVVDYVVDPRVPLILGRPFLRTEQALIDVHDEELTLRVSDEAITFKVSNNSRYLYNDAESINRIDVIDVAYEEYSQEVLGFSDSSKNGNPTLISEPIIANSSPSLTPFEGGDFILEEIESYLESDSVLPGINDDEFDPDGDIRLNEEILNNDPTSPLPPKDLKCEELKSVESSVNEPSELELKDLPSHLEYAFLEGTDKLPVIIAKNLKDDEKERLIKVQNGLFHDMIEETMEVFMDDFSVYEDSFSSCLSHLDKMLKRCKDTNLVLNWEMSFHGQRGHCPRPGATEVQTFSANTLCEQDYDQCPSPLHHNKKGIIGRGYFLAKQDAKPRLLHWILLLQEFDVIIRDKKGAENLAADHLSRLENPIQSDPEKKEITETFPLETLRRVTFRGDSNTSWFVDIANYHAGNFIVKGMSSQQKKKFFKDVKHYFWDDPYLFRICAGQMIRRCIYGQEAVDILTDCHNGPTGGHHGANYTAKKIFDYGFYWPTIYKDAHDLVTRCDTCQCQGKISQRDEMPQNAIQVYEIFYVWGIDFMGPFLYSRGNKYILVVVDYLSKWVEAKALPTNDARVV</sequence>
<feature type="region of interest" description="Disordered" evidence="1">
    <location>
        <begin position="1"/>
        <end position="30"/>
    </location>
</feature>
<dbReference type="PROSITE" id="PS50994">
    <property type="entry name" value="INTEGRASE"/>
    <property type="match status" value="1"/>
</dbReference>
<dbReference type="Gene3D" id="1.10.340.70">
    <property type="match status" value="1"/>
</dbReference>
<dbReference type="Gene3D" id="3.30.70.270">
    <property type="match status" value="1"/>
</dbReference>
<keyword evidence="3" id="KW-0548">Nucleotidyltransferase</keyword>
<dbReference type="Gene3D" id="2.40.70.10">
    <property type="entry name" value="Acid Proteases"/>
    <property type="match status" value="1"/>
</dbReference>
<dbReference type="AlphaFoldDB" id="A0A6L2NB66"/>
<keyword evidence="3" id="KW-0808">Transferase</keyword>
<dbReference type="InterPro" id="IPR043502">
    <property type="entry name" value="DNA/RNA_pol_sf"/>
</dbReference>
<dbReference type="InterPro" id="IPR041588">
    <property type="entry name" value="Integrase_H2C2"/>
</dbReference>
<accession>A0A6L2NB66</accession>
<dbReference type="SUPFAM" id="SSF56672">
    <property type="entry name" value="DNA/RNA polymerases"/>
    <property type="match status" value="1"/>
</dbReference>
<dbReference type="SUPFAM" id="SSF53098">
    <property type="entry name" value="Ribonuclease H-like"/>
    <property type="match status" value="1"/>
</dbReference>
<protein>
    <submittedName>
        <fullName evidence="3">Reverse transcriptase domain-containing protein</fullName>
    </submittedName>
</protein>